<dbReference type="GO" id="GO:0005737">
    <property type="term" value="C:cytoplasm"/>
    <property type="evidence" value="ECO:0007669"/>
    <property type="project" value="TreeGrafter"/>
</dbReference>
<dbReference type="NCBIfam" id="NF006067">
    <property type="entry name" value="PRK08208.1"/>
    <property type="match status" value="1"/>
</dbReference>
<dbReference type="SUPFAM" id="SSF102114">
    <property type="entry name" value="Radical SAM enzymes"/>
    <property type="match status" value="1"/>
</dbReference>
<dbReference type="PROSITE" id="PS51918">
    <property type="entry name" value="RADICAL_SAM"/>
    <property type="match status" value="1"/>
</dbReference>
<dbReference type="InterPro" id="IPR034505">
    <property type="entry name" value="Coproporphyrinogen-III_oxidase"/>
</dbReference>
<dbReference type="SFLD" id="SFLDG01065">
    <property type="entry name" value="anaerobic_coproporphyrinogen-I"/>
    <property type="match status" value="1"/>
</dbReference>
<evidence type="ECO:0000259" key="1">
    <source>
        <dbReference type="PROSITE" id="PS51918"/>
    </source>
</evidence>
<dbReference type="InterPro" id="IPR007197">
    <property type="entry name" value="rSAM"/>
</dbReference>
<organism evidence="2 3">
    <name type="scientific">Lignipirellula cremea</name>
    <dbReference type="NCBI Taxonomy" id="2528010"/>
    <lineage>
        <taxon>Bacteria</taxon>
        <taxon>Pseudomonadati</taxon>
        <taxon>Planctomycetota</taxon>
        <taxon>Planctomycetia</taxon>
        <taxon>Pirellulales</taxon>
        <taxon>Pirellulaceae</taxon>
        <taxon>Lignipirellula</taxon>
    </lineage>
</organism>
<dbReference type="GO" id="GO:0006779">
    <property type="term" value="P:porphyrin-containing compound biosynthetic process"/>
    <property type="evidence" value="ECO:0007669"/>
    <property type="project" value="TreeGrafter"/>
</dbReference>
<protein>
    <submittedName>
        <fullName evidence="2">Oxygen-independent coproporphyrinogen-III oxidase 1</fullName>
        <ecNumber evidence="2">1.3.98.3</ecNumber>
    </submittedName>
</protein>
<evidence type="ECO:0000313" key="2">
    <source>
        <dbReference type="EMBL" id="QDU93613.1"/>
    </source>
</evidence>
<dbReference type="Gene3D" id="3.80.30.20">
    <property type="entry name" value="tm_1862 like domain"/>
    <property type="match status" value="1"/>
</dbReference>
<dbReference type="GO" id="GO:0051539">
    <property type="term" value="F:4 iron, 4 sulfur cluster binding"/>
    <property type="evidence" value="ECO:0007669"/>
    <property type="project" value="TreeGrafter"/>
</dbReference>
<dbReference type="AlphaFoldDB" id="A0A518DP73"/>
<dbReference type="SFLD" id="SFLDG01082">
    <property type="entry name" value="B12-binding_domain_containing"/>
    <property type="match status" value="1"/>
</dbReference>
<sequence>MLATPPLSLDTLLAGSPFRSYCYSYPHKTAYRKFAPLPLSQVWSEEDLSALFLYLHIPFCEYRCGFCNLFTLSQPEQGLTTRYLDALERQVETTVAALPQARFAQTAIGGGTPTFLTTPELERLFGLLCGPLGVRQGETPLGIEASPATINDEKLALLQEQGVERFSMGIQSFSTADVHAMGRPQRAEEAFAALELVGRYNFPVVNLDLIYGGAGQTHDAWRESVRLAIDYRPQELFLYPLYVRPLTGLGKRGVPTDKEWDAWRITAYRQAREQLLQAGYEQVSLRMFRLPAPPGEVHRVSQTHDKTYDETNDSPTVYRCQEDGMLGLGSGSRSYTRGLHYSREYAVGSRAIRNILGDFLQSTADDFAQVDYGFPLNDDEQRRRYLILSLLQAAGLATGDYQQRFGVPVEADFPELHALADHGLAVCTADHWRLTAAGLEWSDAIGPWFYSAAVARQMEDYPWR</sequence>
<dbReference type="InterPro" id="IPR023404">
    <property type="entry name" value="rSAM_horseshoe"/>
</dbReference>
<dbReference type="RefSeq" id="WP_145050601.1">
    <property type="nucleotide sequence ID" value="NZ_CP036433.1"/>
</dbReference>
<dbReference type="GO" id="GO:0051989">
    <property type="term" value="F:coproporphyrinogen dehydrogenase activity"/>
    <property type="evidence" value="ECO:0007669"/>
    <property type="project" value="UniProtKB-EC"/>
</dbReference>
<keyword evidence="2" id="KW-0560">Oxidoreductase</keyword>
<dbReference type="InterPro" id="IPR058240">
    <property type="entry name" value="rSAM_sf"/>
</dbReference>
<accession>A0A518DP73</accession>
<dbReference type="Pfam" id="PF04055">
    <property type="entry name" value="Radical_SAM"/>
    <property type="match status" value="1"/>
</dbReference>
<dbReference type="KEGG" id="lcre:Pla8534_13930"/>
<dbReference type="OrthoDB" id="9808022at2"/>
<keyword evidence="3" id="KW-1185">Reference proteome</keyword>
<dbReference type="CDD" id="cd01335">
    <property type="entry name" value="Radical_SAM"/>
    <property type="match status" value="1"/>
</dbReference>
<dbReference type="InterPro" id="IPR006638">
    <property type="entry name" value="Elp3/MiaA/NifB-like_rSAM"/>
</dbReference>
<dbReference type="SFLD" id="SFLDS00029">
    <property type="entry name" value="Radical_SAM"/>
    <property type="match status" value="1"/>
</dbReference>
<dbReference type="EMBL" id="CP036433">
    <property type="protein sequence ID" value="QDU93613.1"/>
    <property type="molecule type" value="Genomic_DNA"/>
</dbReference>
<dbReference type="Proteomes" id="UP000317648">
    <property type="component" value="Chromosome"/>
</dbReference>
<dbReference type="EC" id="1.3.98.3" evidence="2"/>
<dbReference type="PANTHER" id="PTHR13932">
    <property type="entry name" value="COPROPORPHYRINIGEN III OXIDASE"/>
    <property type="match status" value="1"/>
</dbReference>
<proteinExistence type="predicted"/>
<name>A0A518DP73_9BACT</name>
<evidence type="ECO:0000313" key="3">
    <source>
        <dbReference type="Proteomes" id="UP000317648"/>
    </source>
</evidence>
<dbReference type="SMART" id="SM00729">
    <property type="entry name" value="Elp3"/>
    <property type="match status" value="1"/>
</dbReference>
<gene>
    <name evidence="2" type="primary">hemN_2</name>
    <name evidence="2" type="ORF">Pla8534_13930</name>
</gene>
<reference evidence="2 3" key="1">
    <citation type="submission" date="2019-02" db="EMBL/GenBank/DDBJ databases">
        <title>Deep-cultivation of Planctomycetes and their phenomic and genomic characterization uncovers novel biology.</title>
        <authorList>
            <person name="Wiegand S."/>
            <person name="Jogler M."/>
            <person name="Boedeker C."/>
            <person name="Pinto D."/>
            <person name="Vollmers J."/>
            <person name="Rivas-Marin E."/>
            <person name="Kohn T."/>
            <person name="Peeters S.H."/>
            <person name="Heuer A."/>
            <person name="Rast P."/>
            <person name="Oberbeckmann S."/>
            <person name="Bunk B."/>
            <person name="Jeske O."/>
            <person name="Meyerdierks A."/>
            <person name="Storesund J.E."/>
            <person name="Kallscheuer N."/>
            <person name="Luecker S."/>
            <person name="Lage O.M."/>
            <person name="Pohl T."/>
            <person name="Merkel B.J."/>
            <person name="Hornburger P."/>
            <person name="Mueller R.-W."/>
            <person name="Bruemmer F."/>
            <person name="Labrenz M."/>
            <person name="Spormann A.M."/>
            <person name="Op den Camp H."/>
            <person name="Overmann J."/>
            <person name="Amann R."/>
            <person name="Jetten M.S.M."/>
            <person name="Mascher T."/>
            <person name="Medema M.H."/>
            <person name="Devos D.P."/>
            <person name="Kaster A.-K."/>
            <person name="Ovreas L."/>
            <person name="Rohde M."/>
            <person name="Galperin M.Y."/>
            <person name="Jogler C."/>
        </authorList>
    </citation>
    <scope>NUCLEOTIDE SEQUENCE [LARGE SCALE GENOMIC DNA]</scope>
    <source>
        <strain evidence="2 3">Pla85_3_4</strain>
    </source>
</reference>
<dbReference type="Pfam" id="PF06969">
    <property type="entry name" value="HemN_C"/>
    <property type="match status" value="1"/>
</dbReference>
<dbReference type="PANTHER" id="PTHR13932:SF5">
    <property type="entry name" value="RADICAL S-ADENOSYL METHIONINE DOMAIN-CONTAINING PROTEIN 1, MITOCHONDRIAL"/>
    <property type="match status" value="1"/>
</dbReference>
<dbReference type="InterPro" id="IPR010723">
    <property type="entry name" value="HemN_C"/>
</dbReference>
<feature type="domain" description="Radical SAM core" evidence="1">
    <location>
        <begin position="45"/>
        <end position="281"/>
    </location>
</feature>